<name>A0ABP0UC91_9BRYO</name>
<feature type="non-terminal residue" evidence="1">
    <location>
        <position position="1"/>
    </location>
</feature>
<sequence>MLVSEEALSMCVRFMLSTLCGIATKATFAQEKHAILLPLVAKELTRIFGTALHF</sequence>
<accession>A0ABP0UC91</accession>
<dbReference type="Proteomes" id="UP001497512">
    <property type="component" value="Chromosome 2"/>
</dbReference>
<evidence type="ECO:0000313" key="1">
    <source>
        <dbReference type="EMBL" id="CAK9216735.1"/>
    </source>
</evidence>
<keyword evidence="2" id="KW-1185">Reference proteome</keyword>
<gene>
    <name evidence="1" type="ORF">CSSPTR1EN2_LOCUS13619</name>
</gene>
<protein>
    <submittedName>
        <fullName evidence="1">Uncharacterized protein</fullName>
    </submittedName>
</protein>
<feature type="non-terminal residue" evidence="1">
    <location>
        <position position="54"/>
    </location>
</feature>
<organism evidence="1 2">
    <name type="scientific">Sphagnum troendelagicum</name>
    <dbReference type="NCBI Taxonomy" id="128251"/>
    <lineage>
        <taxon>Eukaryota</taxon>
        <taxon>Viridiplantae</taxon>
        <taxon>Streptophyta</taxon>
        <taxon>Embryophyta</taxon>
        <taxon>Bryophyta</taxon>
        <taxon>Sphagnophytina</taxon>
        <taxon>Sphagnopsida</taxon>
        <taxon>Sphagnales</taxon>
        <taxon>Sphagnaceae</taxon>
        <taxon>Sphagnum</taxon>
    </lineage>
</organism>
<reference evidence="1" key="1">
    <citation type="submission" date="2024-02" db="EMBL/GenBank/DDBJ databases">
        <authorList>
            <consortium name="ELIXIR-Norway"/>
            <consortium name="Elixir Norway"/>
        </authorList>
    </citation>
    <scope>NUCLEOTIDE SEQUENCE</scope>
</reference>
<evidence type="ECO:0000313" key="2">
    <source>
        <dbReference type="Proteomes" id="UP001497512"/>
    </source>
</evidence>
<dbReference type="EMBL" id="OZ019894">
    <property type="protein sequence ID" value="CAK9216735.1"/>
    <property type="molecule type" value="Genomic_DNA"/>
</dbReference>
<proteinExistence type="predicted"/>